<accession>A0A1Y1YV00</accession>
<comment type="caution">
    <text evidence="11">The sequence shown here is derived from an EMBL/GenBank/DDBJ whole genome shotgun (WGS) entry which is preliminary data.</text>
</comment>
<dbReference type="Pfam" id="PF00271">
    <property type="entry name" value="Helicase_C"/>
    <property type="match status" value="1"/>
</dbReference>
<dbReference type="InterPro" id="IPR014001">
    <property type="entry name" value="Helicase_ATP-bd"/>
</dbReference>
<dbReference type="GO" id="GO:0003723">
    <property type="term" value="F:RNA binding"/>
    <property type="evidence" value="ECO:0007669"/>
    <property type="project" value="UniProtKB-KW"/>
</dbReference>
<comment type="similarity">
    <text evidence="1">Belongs to the DEAD box helicase family. DDX21/DDX50 subfamily.</text>
</comment>
<keyword evidence="5" id="KW-0347">Helicase</keyword>
<organism evidence="11 12">
    <name type="scientific">Basidiobolus meristosporus CBS 931.73</name>
    <dbReference type="NCBI Taxonomy" id="1314790"/>
    <lineage>
        <taxon>Eukaryota</taxon>
        <taxon>Fungi</taxon>
        <taxon>Fungi incertae sedis</taxon>
        <taxon>Zoopagomycota</taxon>
        <taxon>Entomophthoromycotina</taxon>
        <taxon>Basidiobolomycetes</taxon>
        <taxon>Basidiobolales</taxon>
        <taxon>Basidiobolaceae</taxon>
        <taxon>Basidiobolus</taxon>
    </lineage>
</organism>
<keyword evidence="12" id="KW-1185">Reference proteome</keyword>
<dbReference type="SMART" id="SM00487">
    <property type="entry name" value="DEXDc"/>
    <property type="match status" value="1"/>
</dbReference>
<dbReference type="CDD" id="cd12937">
    <property type="entry name" value="GUCT_RH7_like"/>
    <property type="match status" value="1"/>
</dbReference>
<sequence>MPSIKEPQAEAMVTESTSKKRSRDEKTPKSDKKKKSRHDSDEERDESSSKKRKANDSSAVEVVPEAEKEVASEEAKEDEVPENLRFSSYRISQSTIDALTSTGINALFPIQSSTFDKIYDGADLLGRARTGSGKTLAFALPMVERLKAAGIDTRRGREPKILVMAPTRELAKQVATEFERIGKQLSVLCVYGGVPYDPQYYAMKNGVDVVVGTPGRIVDHIDRGNLKLHDINFICLDEADQMLDIGFADAMEKILECVKEQKANKPDSPSHQTLLFSATVPEWVNRVVKKYLRPDHATVDLVGDTKLKTSEFISHYAIPSSWQARKDIIGDVVAVYGAGGRVIIFVNTKAEANELALHDQLKQEAQVLHGDIAQNQREITLKGFRDGKLKCIICTDVAARGLDIPEVDLVINYEPTQDIESYIHRSGRTGRAGRKGVCVTFFKPQEEGWLKTLQRRTGMSLQVVGAPQPEDIIKATAFEAAQNIKDVSPKALPFFNGAAEELISELGAEKAVAAALAFIAGYSQGVQSRSLLSGMTGFTTLICRLTYTIRTPGYIRAMLSRHFPDLAHDDVKGMRMTRDMSGVIFDVNSDRLEIKEEQIFLGGRAWEDTNSITIEVAKEIPELQQSENDSRGGRGFGGGRGGFGGNRGFGGRDGGRDGGRSGGRGGFSRGGGFGGGFGGGRGGRGGFNRR</sequence>
<dbReference type="Proteomes" id="UP000193498">
    <property type="component" value="Unassembled WGS sequence"/>
</dbReference>
<feature type="region of interest" description="Disordered" evidence="8">
    <location>
        <begin position="619"/>
        <end position="690"/>
    </location>
</feature>
<dbReference type="PANTHER" id="PTHR47963:SF8">
    <property type="entry name" value="ATP-DEPENDENT RNA HELICASE DEAD"/>
    <property type="match status" value="1"/>
</dbReference>
<dbReference type="InterPro" id="IPR027417">
    <property type="entry name" value="P-loop_NTPase"/>
</dbReference>
<gene>
    <name evidence="11" type="ORF">K493DRAFT_328691</name>
</gene>
<keyword evidence="3" id="KW-0547">Nucleotide-binding</keyword>
<evidence type="ECO:0000259" key="10">
    <source>
        <dbReference type="PROSITE" id="PS51194"/>
    </source>
</evidence>
<keyword evidence="4" id="KW-0378">Hydrolase</keyword>
<dbReference type="SMART" id="SM00490">
    <property type="entry name" value="HELICc"/>
    <property type="match status" value="1"/>
</dbReference>
<feature type="compositionally biased region" description="Basic and acidic residues" evidence="8">
    <location>
        <begin position="65"/>
        <end position="74"/>
    </location>
</feature>
<evidence type="ECO:0000313" key="12">
    <source>
        <dbReference type="Proteomes" id="UP000193498"/>
    </source>
</evidence>
<feature type="compositionally biased region" description="Gly residues" evidence="8">
    <location>
        <begin position="660"/>
        <end position="690"/>
    </location>
</feature>
<dbReference type="AlphaFoldDB" id="A0A1Y1YV00"/>
<evidence type="ECO:0000256" key="2">
    <source>
        <dbReference type="ARBA" id="ARBA00012552"/>
    </source>
</evidence>
<evidence type="ECO:0000259" key="9">
    <source>
        <dbReference type="PROSITE" id="PS51192"/>
    </source>
</evidence>
<evidence type="ECO:0000256" key="8">
    <source>
        <dbReference type="SAM" id="MobiDB-lite"/>
    </source>
</evidence>
<dbReference type="CDD" id="cd00268">
    <property type="entry name" value="DEADc"/>
    <property type="match status" value="1"/>
</dbReference>
<dbReference type="CDD" id="cd18787">
    <property type="entry name" value="SF2_C_DEAD"/>
    <property type="match status" value="1"/>
</dbReference>
<evidence type="ECO:0000256" key="6">
    <source>
        <dbReference type="ARBA" id="ARBA00022840"/>
    </source>
</evidence>
<evidence type="ECO:0000256" key="3">
    <source>
        <dbReference type="ARBA" id="ARBA00022741"/>
    </source>
</evidence>
<feature type="region of interest" description="Disordered" evidence="8">
    <location>
        <begin position="1"/>
        <end position="81"/>
    </location>
</feature>
<dbReference type="PROSITE" id="PS51192">
    <property type="entry name" value="HELICASE_ATP_BIND_1"/>
    <property type="match status" value="1"/>
</dbReference>
<dbReference type="Pfam" id="PF26142">
    <property type="entry name" value="DD_DDX21-DDX50"/>
    <property type="match status" value="1"/>
</dbReference>
<dbReference type="Gene3D" id="3.30.70.2280">
    <property type="match status" value="1"/>
</dbReference>
<keyword evidence="7" id="KW-0694">RNA-binding</keyword>
<evidence type="ECO:0000256" key="5">
    <source>
        <dbReference type="ARBA" id="ARBA00022806"/>
    </source>
</evidence>
<dbReference type="Gene3D" id="3.40.50.300">
    <property type="entry name" value="P-loop containing nucleotide triphosphate hydrolases"/>
    <property type="match status" value="2"/>
</dbReference>
<feature type="domain" description="Helicase C-terminal" evidence="10">
    <location>
        <begin position="327"/>
        <end position="473"/>
    </location>
</feature>
<dbReference type="PROSITE" id="PS51194">
    <property type="entry name" value="HELICASE_CTER"/>
    <property type="match status" value="1"/>
</dbReference>
<dbReference type="InterPro" id="IPR050547">
    <property type="entry name" value="DEAD_box_RNA_helicases"/>
</dbReference>
<dbReference type="InterPro" id="IPR035979">
    <property type="entry name" value="RBD_domain_sf"/>
</dbReference>
<dbReference type="OrthoDB" id="4255at2759"/>
<dbReference type="InterPro" id="IPR044742">
    <property type="entry name" value="DEAD/DEAH_RhlB"/>
</dbReference>
<dbReference type="EMBL" id="MCFE01000064">
    <property type="protein sequence ID" value="ORY01863.1"/>
    <property type="molecule type" value="Genomic_DNA"/>
</dbReference>
<feature type="domain" description="Helicase ATP-binding" evidence="9">
    <location>
        <begin position="115"/>
        <end position="298"/>
    </location>
</feature>
<evidence type="ECO:0000313" key="11">
    <source>
        <dbReference type="EMBL" id="ORY01863.1"/>
    </source>
</evidence>
<dbReference type="InParanoid" id="A0A1Y1YV00"/>
<dbReference type="InterPro" id="IPR011545">
    <property type="entry name" value="DEAD/DEAH_box_helicase_dom"/>
</dbReference>
<evidence type="ECO:0000256" key="4">
    <source>
        <dbReference type="ARBA" id="ARBA00022801"/>
    </source>
</evidence>
<dbReference type="EC" id="3.6.4.13" evidence="2"/>
<dbReference type="SUPFAM" id="SSF52540">
    <property type="entry name" value="P-loop containing nucleoside triphosphate hydrolases"/>
    <property type="match status" value="1"/>
</dbReference>
<keyword evidence="6" id="KW-0067">ATP-binding</keyword>
<dbReference type="InterPro" id="IPR012562">
    <property type="entry name" value="GUCT"/>
</dbReference>
<evidence type="ECO:0000256" key="7">
    <source>
        <dbReference type="ARBA" id="ARBA00022884"/>
    </source>
</evidence>
<dbReference type="InterPro" id="IPR059027">
    <property type="entry name" value="DD_DDX21-DDX50"/>
</dbReference>
<reference evidence="11 12" key="1">
    <citation type="submission" date="2016-07" db="EMBL/GenBank/DDBJ databases">
        <title>Pervasive Adenine N6-methylation of Active Genes in Fungi.</title>
        <authorList>
            <consortium name="DOE Joint Genome Institute"/>
            <person name="Mondo S.J."/>
            <person name="Dannebaum R.O."/>
            <person name="Kuo R.C."/>
            <person name="Labutti K."/>
            <person name="Haridas S."/>
            <person name="Kuo A."/>
            <person name="Salamov A."/>
            <person name="Ahrendt S.R."/>
            <person name="Lipzen A."/>
            <person name="Sullivan W."/>
            <person name="Andreopoulos W.B."/>
            <person name="Clum A."/>
            <person name="Lindquist E."/>
            <person name="Daum C."/>
            <person name="Ramamoorthy G.K."/>
            <person name="Gryganskyi A."/>
            <person name="Culley D."/>
            <person name="Magnuson J.K."/>
            <person name="James T.Y."/>
            <person name="O'Malley M.A."/>
            <person name="Stajich J.E."/>
            <person name="Spatafora J.W."/>
            <person name="Visel A."/>
            <person name="Grigoriev I.V."/>
        </authorList>
    </citation>
    <scope>NUCLEOTIDE SEQUENCE [LARGE SCALE GENOMIC DNA]</scope>
    <source>
        <strain evidence="11 12">CBS 931.73</strain>
    </source>
</reference>
<name>A0A1Y1YV00_9FUNG</name>
<feature type="compositionally biased region" description="Basic and acidic residues" evidence="8">
    <location>
        <begin position="38"/>
        <end position="49"/>
    </location>
</feature>
<dbReference type="GO" id="GO:0005524">
    <property type="term" value="F:ATP binding"/>
    <property type="evidence" value="ECO:0007669"/>
    <property type="project" value="UniProtKB-KW"/>
</dbReference>
<dbReference type="GO" id="GO:0003724">
    <property type="term" value="F:RNA helicase activity"/>
    <property type="evidence" value="ECO:0007669"/>
    <property type="project" value="UniProtKB-EC"/>
</dbReference>
<dbReference type="SUPFAM" id="SSF54928">
    <property type="entry name" value="RNA-binding domain, RBD"/>
    <property type="match status" value="1"/>
</dbReference>
<dbReference type="GO" id="GO:0016787">
    <property type="term" value="F:hydrolase activity"/>
    <property type="evidence" value="ECO:0007669"/>
    <property type="project" value="UniProtKB-KW"/>
</dbReference>
<dbReference type="PANTHER" id="PTHR47963">
    <property type="entry name" value="DEAD-BOX ATP-DEPENDENT RNA HELICASE 47, MITOCHONDRIAL"/>
    <property type="match status" value="1"/>
</dbReference>
<proteinExistence type="inferred from homology"/>
<feature type="compositionally biased region" description="Gly residues" evidence="8">
    <location>
        <begin position="633"/>
        <end position="652"/>
    </location>
</feature>
<dbReference type="STRING" id="1314790.A0A1Y1YV00"/>
<dbReference type="InterPro" id="IPR001650">
    <property type="entry name" value="Helicase_C-like"/>
</dbReference>
<dbReference type="Pfam" id="PF08152">
    <property type="entry name" value="GUCT"/>
    <property type="match status" value="1"/>
</dbReference>
<evidence type="ECO:0000256" key="1">
    <source>
        <dbReference type="ARBA" id="ARBA00006517"/>
    </source>
</evidence>
<protein>
    <recommendedName>
        <fullName evidence="2">RNA helicase</fullName>
        <ecNumber evidence="2">3.6.4.13</ecNumber>
    </recommendedName>
</protein>
<dbReference type="Pfam" id="PF00270">
    <property type="entry name" value="DEAD"/>
    <property type="match status" value="1"/>
</dbReference>